<gene>
    <name evidence="2" type="ORF">KSP40_PGU000939</name>
</gene>
<dbReference type="Proteomes" id="UP001412067">
    <property type="component" value="Unassembled WGS sequence"/>
</dbReference>
<dbReference type="SMART" id="SM00271">
    <property type="entry name" value="DnaJ"/>
    <property type="match status" value="1"/>
</dbReference>
<dbReference type="Pfam" id="PF00226">
    <property type="entry name" value="DnaJ"/>
    <property type="match status" value="1"/>
</dbReference>
<protein>
    <recommendedName>
        <fullName evidence="1">J domain-containing protein</fullName>
    </recommendedName>
</protein>
<proteinExistence type="predicted"/>
<keyword evidence="3" id="KW-1185">Reference proteome</keyword>
<dbReference type="SUPFAM" id="SSF46565">
    <property type="entry name" value="Chaperone J-domain"/>
    <property type="match status" value="1"/>
</dbReference>
<dbReference type="InterPro" id="IPR036869">
    <property type="entry name" value="J_dom_sf"/>
</dbReference>
<evidence type="ECO:0000313" key="3">
    <source>
        <dbReference type="Proteomes" id="UP001412067"/>
    </source>
</evidence>
<dbReference type="CDD" id="cd06257">
    <property type="entry name" value="DnaJ"/>
    <property type="match status" value="1"/>
</dbReference>
<sequence length="273" mass="31233">MLLRRLPPPGSDSINHVLKPSLVASHSGPASLFGAFSFFHSSPVMERKRRSTWNYGGGLYSSKRSSVYTKRIRRMESKKSLLKDVSEYAEYLFQSWKDDDSTVWFRRPYWSKGAKLNGFSSHESQPGRFQQKRKEGFDFCTSDDDDVENIFHGSFGGERFYYWASSRGGCYQWRSSGHNPYVSSEYRNETDGDTDEDTSVDNFPQPDFASERLALGLTASGPLKLAEIKSAYRTCALRWHPDRHQGTSKAMAEEKFKHCNIAYKSLCDKLTTN</sequence>
<dbReference type="PANTHER" id="PTHR45376:SF1">
    <property type="entry name" value="CHAPERONE DNAJ-DOMAIN SUPERFAMILY PROTEIN-RELATED"/>
    <property type="match status" value="1"/>
</dbReference>
<organism evidence="2 3">
    <name type="scientific">Platanthera guangdongensis</name>
    <dbReference type="NCBI Taxonomy" id="2320717"/>
    <lineage>
        <taxon>Eukaryota</taxon>
        <taxon>Viridiplantae</taxon>
        <taxon>Streptophyta</taxon>
        <taxon>Embryophyta</taxon>
        <taxon>Tracheophyta</taxon>
        <taxon>Spermatophyta</taxon>
        <taxon>Magnoliopsida</taxon>
        <taxon>Liliopsida</taxon>
        <taxon>Asparagales</taxon>
        <taxon>Orchidaceae</taxon>
        <taxon>Orchidoideae</taxon>
        <taxon>Orchideae</taxon>
        <taxon>Orchidinae</taxon>
        <taxon>Platanthera</taxon>
    </lineage>
</organism>
<feature type="domain" description="J" evidence="1">
    <location>
        <begin position="210"/>
        <end position="271"/>
    </location>
</feature>
<accession>A0ABR2LZF4</accession>
<dbReference type="PANTHER" id="PTHR45376">
    <property type="entry name" value="CHAPERONE DNAJ-DOMAIN SUPERFAMILY PROTEIN-RELATED"/>
    <property type="match status" value="1"/>
</dbReference>
<dbReference type="InterPro" id="IPR001623">
    <property type="entry name" value="DnaJ_domain"/>
</dbReference>
<evidence type="ECO:0000259" key="1">
    <source>
        <dbReference type="PROSITE" id="PS50076"/>
    </source>
</evidence>
<name>A0ABR2LZF4_9ASPA</name>
<comment type="caution">
    <text evidence="2">The sequence shown here is derived from an EMBL/GenBank/DDBJ whole genome shotgun (WGS) entry which is preliminary data.</text>
</comment>
<reference evidence="2 3" key="1">
    <citation type="journal article" date="2022" name="Nat. Plants">
        <title>Genomes of leafy and leafless Platanthera orchids illuminate the evolution of mycoheterotrophy.</title>
        <authorList>
            <person name="Li M.H."/>
            <person name="Liu K.W."/>
            <person name="Li Z."/>
            <person name="Lu H.C."/>
            <person name="Ye Q.L."/>
            <person name="Zhang D."/>
            <person name="Wang J.Y."/>
            <person name="Li Y.F."/>
            <person name="Zhong Z.M."/>
            <person name="Liu X."/>
            <person name="Yu X."/>
            <person name="Liu D.K."/>
            <person name="Tu X.D."/>
            <person name="Liu B."/>
            <person name="Hao Y."/>
            <person name="Liao X.Y."/>
            <person name="Jiang Y.T."/>
            <person name="Sun W.H."/>
            <person name="Chen J."/>
            <person name="Chen Y.Q."/>
            <person name="Ai Y."/>
            <person name="Zhai J.W."/>
            <person name="Wu S.S."/>
            <person name="Zhou Z."/>
            <person name="Hsiao Y.Y."/>
            <person name="Wu W.L."/>
            <person name="Chen Y.Y."/>
            <person name="Lin Y.F."/>
            <person name="Hsu J.L."/>
            <person name="Li C.Y."/>
            <person name="Wang Z.W."/>
            <person name="Zhao X."/>
            <person name="Zhong W.Y."/>
            <person name="Ma X.K."/>
            <person name="Ma L."/>
            <person name="Huang J."/>
            <person name="Chen G.Z."/>
            <person name="Huang M.Z."/>
            <person name="Huang L."/>
            <person name="Peng D.H."/>
            <person name="Luo Y.B."/>
            <person name="Zou S.Q."/>
            <person name="Chen S.P."/>
            <person name="Lan S."/>
            <person name="Tsai W.C."/>
            <person name="Van de Peer Y."/>
            <person name="Liu Z.J."/>
        </authorList>
    </citation>
    <scope>NUCLEOTIDE SEQUENCE [LARGE SCALE GENOMIC DNA]</scope>
    <source>
        <strain evidence="2">Lor288</strain>
    </source>
</reference>
<evidence type="ECO:0000313" key="2">
    <source>
        <dbReference type="EMBL" id="KAK8955584.1"/>
    </source>
</evidence>
<dbReference type="PROSITE" id="PS50076">
    <property type="entry name" value="DNAJ_2"/>
    <property type="match status" value="1"/>
</dbReference>
<dbReference type="Gene3D" id="1.10.287.110">
    <property type="entry name" value="DnaJ domain"/>
    <property type="match status" value="1"/>
</dbReference>
<dbReference type="EMBL" id="JBBWWR010000013">
    <property type="protein sequence ID" value="KAK8955584.1"/>
    <property type="molecule type" value="Genomic_DNA"/>
</dbReference>